<feature type="binding site" evidence="6">
    <location>
        <begin position="76"/>
        <end position="78"/>
    </location>
    <ligand>
        <name>substrate</name>
    </ligand>
</feature>
<feature type="binding site" evidence="6">
    <location>
        <position position="76"/>
    </location>
    <ligand>
        <name>Zn(2+)</name>
        <dbReference type="ChEBI" id="CHEBI:29105"/>
        <label>1</label>
    </ligand>
</feature>
<feature type="binding site" evidence="6">
    <location>
        <begin position="337"/>
        <end position="338"/>
    </location>
    <ligand>
        <name>substrate</name>
    </ligand>
</feature>
<keyword evidence="3 6" id="KW-0479">Metal-binding</keyword>
<dbReference type="InterPro" id="IPR050138">
    <property type="entry name" value="DHOase/Allantoinase_Hydrolase"/>
</dbReference>
<evidence type="ECO:0000256" key="6">
    <source>
        <dbReference type="HAMAP-Rule" id="MF_00220"/>
    </source>
</evidence>
<dbReference type="Pfam" id="PF12890">
    <property type="entry name" value="DHOase"/>
    <property type="match status" value="1"/>
</dbReference>
<gene>
    <name evidence="6 8" type="primary">pyrC</name>
    <name evidence="8" type="ordered locus">sce4269</name>
</gene>
<sequence length="443" mass="46666">MAAIGSPPPLLLFVGVRAVDPAQQLDDVIDVVVEDGVITRAGRGAATDELRRADRAELIQGDGLLLLPAFVDLHAHLREPGQEYKEDIASGLAAAAAGGFAHVCAMPNTRPVNDTRSITEAMIARARAIGGPALHPIGAITMGQKGTELTEMADLKDAGAVGVSDDGRCVTSSSVMRRALEYAKTFDLTIIQHAEDHALTDGAQMHEGAISTRLGLRGWPRVAEDIIVARDVLLAEATGARYHVAHISSLGAVRILREAKARGIAVTAEVTPHHLTLTDAAVLGYDTACKVNPPLREQADVDALREALADGTIDAVATDHAPHSTLEKDCEFAEASPGLIGLELVVPVLLDLVRQGALPLGRLVDALTRAPARIARLEAPTIKAGARAELCLVDPNLSFVLDPARLRSKSKNTPFLGRQLTGRVKMTLASGRVVFVDGEGAAT</sequence>
<dbReference type="InterPro" id="IPR002195">
    <property type="entry name" value="Dihydroorotase_CS"/>
</dbReference>
<evidence type="ECO:0000256" key="4">
    <source>
        <dbReference type="ARBA" id="ARBA00022801"/>
    </source>
</evidence>
<protein>
    <recommendedName>
        <fullName evidence="6">Dihydroorotase</fullName>
        <shortName evidence="6">DHOase</shortName>
        <ecNumber evidence="6">3.5.2.3</ecNumber>
    </recommendedName>
</protein>
<dbReference type="SUPFAM" id="SSF51556">
    <property type="entry name" value="Metallo-dependent hydrolases"/>
    <property type="match status" value="1"/>
</dbReference>
<dbReference type="PROSITE" id="PS00483">
    <property type="entry name" value="DIHYDROOROTASE_2"/>
    <property type="match status" value="1"/>
</dbReference>
<dbReference type="GO" id="GO:0005737">
    <property type="term" value="C:cytoplasm"/>
    <property type="evidence" value="ECO:0007669"/>
    <property type="project" value="TreeGrafter"/>
</dbReference>
<comment type="catalytic activity">
    <reaction evidence="6">
        <text>(S)-dihydroorotate + H2O = N-carbamoyl-L-aspartate + H(+)</text>
        <dbReference type="Rhea" id="RHEA:24296"/>
        <dbReference type="ChEBI" id="CHEBI:15377"/>
        <dbReference type="ChEBI" id="CHEBI:15378"/>
        <dbReference type="ChEBI" id="CHEBI:30864"/>
        <dbReference type="ChEBI" id="CHEBI:32814"/>
        <dbReference type="EC" id="3.5.2.3"/>
    </reaction>
</comment>
<feature type="binding site" evidence="6">
    <location>
        <position position="108"/>
    </location>
    <ligand>
        <name>substrate</name>
    </ligand>
</feature>
<proteinExistence type="inferred from homology"/>
<evidence type="ECO:0000313" key="8">
    <source>
        <dbReference type="EMBL" id="CAN94432.1"/>
    </source>
</evidence>
<dbReference type="InterPro" id="IPR024403">
    <property type="entry name" value="DHOase_cat"/>
</dbReference>
<comment type="pathway">
    <text evidence="6">Pyrimidine metabolism; UMP biosynthesis via de novo pathway; (S)-dihydroorotate from bicarbonate: step 3/3.</text>
</comment>
<dbReference type="Proteomes" id="UP000002139">
    <property type="component" value="Chromosome"/>
</dbReference>
<dbReference type="PROSITE" id="PS00482">
    <property type="entry name" value="DIHYDROOROTASE_1"/>
    <property type="match status" value="1"/>
</dbReference>
<feature type="domain" description="Dihydroorotase catalytic" evidence="7">
    <location>
        <begin position="64"/>
        <end position="249"/>
    </location>
</feature>
<feature type="binding site" evidence="6">
    <location>
        <position position="166"/>
    </location>
    <ligand>
        <name>Zn(2+)</name>
        <dbReference type="ChEBI" id="CHEBI:29105"/>
        <label>1</label>
    </ligand>
</feature>
<evidence type="ECO:0000256" key="5">
    <source>
        <dbReference type="ARBA" id="ARBA00022975"/>
    </source>
</evidence>
<reference evidence="8 9" key="1">
    <citation type="journal article" date="2007" name="Nat. Biotechnol.">
        <title>Complete genome sequence of the myxobacterium Sorangium cellulosum.</title>
        <authorList>
            <person name="Schneiker S."/>
            <person name="Perlova O."/>
            <person name="Kaiser O."/>
            <person name="Gerth K."/>
            <person name="Alici A."/>
            <person name="Altmeyer M.O."/>
            <person name="Bartels D."/>
            <person name="Bekel T."/>
            <person name="Beyer S."/>
            <person name="Bode E."/>
            <person name="Bode H.B."/>
            <person name="Bolten C.J."/>
            <person name="Choudhuri J.V."/>
            <person name="Doss S."/>
            <person name="Elnakady Y.A."/>
            <person name="Frank B."/>
            <person name="Gaigalat L."/>
            <person name="Goesmann A."/>
            <person name="Groeger C."/>
            <person name="Gross F."/>
            <person name="Jelsbak L."/>
            <person name="Jelsbak L."/>
            <person name="Kalinowski J."/>
            <person name="Kegler C."/>
            <person name="Knauber T."/>
            <person name="Konietzny S."/>
            <person name="Kopp M."/>
            <person name="Krause L."/>
            <person name="Krug D."/>
            <person name="Linke B."/>
            <person name="Mahmud T."/>
            <person name="Martinez-Arias R."/>
            <person name="McHardy A.C."/>
            <person name="Merai M."/>
            <person name="Meyer F."/>
            <person name="Mormann S."/>
            <person name="Munoz-Dorado J."/>
            <person name="Perez J."/>
            <person name="Pradella S."/>
            <person name="Rachid S."/>
            <person name="Raddatz G."/>
            <person name="Rosenau F."/>
            <person name="Rueckert C."/>
            <person name="Sasse F."/>
            <person name="Scharfe M."/>
            <person name="Schuster S.C."/>
            <person name="Suen G."/>
            <person name="Treuner-Lange A."/>
            <person name="Velicer G.J."/>
            <person name="Vorholter F.-J."/>
            <person name="Weissman K.J."/>
            <person name="Welch R.D."/>
            <person name="Wenzel S.C."/>
            <person name="Whitworth D.E."/>
            <person name="Wilhelm S."/>
            <person name="Wittmann C."/>
            <person name="Bloecker H."/>
            <person name="Puehler A."/>
            <person name="Mueller R."/>
        </authorList>
    </citation>
    <scope>NUCLEOTIDE SEQUENCE [LARGE SCALE GENOMIC DNA]</scope>
    <source>
        <strain evidence="9">So ce56</strain>
    </source>
</reference>
<dbReference type="Gene3D" id="3.20.20.140">
    <property type="entry name" value="Metal-dependent hydrolases"/>
    <property type="match status" value="1"/>
</dbReference>
<dbReference type="AlphaFoldDB" id="A9F1Y4"/>
<keyword evidence="5 6" id="KW-0665">Pyrimidine biosynthesis</keyword>
<dbReference type="UniPathway" id="UPA00070">
    <property type="reaction ID" value="UER00117"/>
</dbReference>
<dbReference type="EMBL" id="AM746676">
    <property type="protein sequence ID" value="CAN94432.1"/>
    <property type="molecule type" value="Genomic_DNA"/>
</dbReference>
<feature type="binding site" evidence="6">
    <location>
        <position position="246"/>
    </location>
    <ligand>
        <name>Zn(2+)</name>
        <dbReference type="ChEBI" id="CHEBI:29105"/>
        <label>2</label>
    </ligand>
</feature>
<feature type="binding site" evidence="6">
    <location>
        <position position="193"/>
    </location>
    <ligand>
        <name>Zn(2+)</name>
        <dbReference type="ChEBI" id="CHEBI:29105"/>
        <label>2</label>
    </ligand>
</feature>
<evidence type="ECO:0000256" key="1">
    <source>
        <dbReference type="ARBA" id="ARBA00002368"/>
    </source>
</evidence>
<evidence type="ECO:0000256" key="2">
    <source>
        <dbReference type="ARBA" id="ARBA00010286"/>
    </source>
</evidence>
<dbReference type="Gene3D" id="2.30.40.10">
    <property type="entry name" value="Urease, subunit C, domain 1"/>
    <property type="match status" value="1"/>
</dbReference>
<dbReference type="GO" id="GO:0044205">
    <property type="term" value="P:'de novo' UMP biosynthetic process"/>
    <property type="evidence" value="ECO:0007669"/>
    <property type="project" value="UniProtKB-UniRule"/>
</dbReference>
<dbReference type="PANTHER" id="PTHR43668:SF2">
    <property type="entry name" value="ALLANTOINASE"/>
    <property type="match status" value="1"/>
</dbReference>
<feature type="binding site" evidence="6">
    <location>
        <position position="319"/>
    </location>
    <ligand>
        <name>Zn(2+)</name>
        <dbReference type="ChEBI" id="CHEBI:29105"/>
        <label>1</label>
    </ligand>
</feature>
<dbReference type="CDD" id="cd01317">
    <property type="entry name" value="DHOase_IIa"/>
    <property type="match status" value="1"/>
</dbReference>
<dbReference type="HAMAP" id="MF_00220_B">
    <property type="entry name" value="PyrC_classI_B"/>
    <property type="match status" value="1"/>
</dbReference>
<evidence type="ECO:0000256" key="3">
    <source>
        <dbReference type="ARBA" id="ARBA00022723"/>
    </source>
</evidence>
<accession>A9F1Y4</accession>
<dbReference type="GO" id="GO:0004151">
    <property type="term" value="F:dihydroorotase activity"/>
    <property type="evidence" value="ECO:0007669"/>
    <property type="project" value="UniProtKB-UniRule"/>
</dbReference>
<dbReference type="OrthoDB" id="9803027at2"/>
<dbReference type="GO" id="GO:0008270">
    <property type="term" value="F:zinc ion binding"/>
    <property type="evidence" value="ECO:0007669"/>
    <property type="project" value="UniProtKB-UniRule"/>
</dbReference>
<dbReference type="InterPro" id="IPR004722">
    <property type="entry name" value="DHOase"/>
</dbReference>
<comment type="cofactor">
    <cofactor evidence="6">
        <name>Zn(2+)</name>
        <dbReference type="ChEBI" id="CHEBI:29105"/>
    </cofactor>
    <text evidence="6">Binds 2 Zn(2+) ions per subunit.</text>
</comment>
<dbReference type="HOGENOM" id="CLU_015572_1_0_7"/>
<dbReference type="KEGG" id="scl:sce4269"/>
<feature type="active site" evidence="6">
    <location>
        <position position="319"/>
    </location>
</feature>
<keyword evidence="9" id="KW-1185">Reference proteome</keyword>
<feature type="binding site" evidence="6">
    <location>
        <position position="323"/>
    </location>
    <ligand>
        <name>substrate</name>
    </ligand>
</feature>
<dbReference type="EC" id="3.5.2.3" evidence="6"/>
<dbReference type="BioCyc" id="SCEL448385:SCE_RS21935-MONOMER"/>
<dbReference type="eggNOG" id="COG0044">
    <property type="taxonomic scope" value="Bacteria"/>
</dbReference>
<dbReference type="STRING" id="448385.sce4269"/>
<feature type="binding site" evidence="6">
    <location>
        <position position="74"/>
    </location>
    <ligand>
        <name>Zn(2+)</name>
        <dbReference type="ChEBI" id="CHEBI:29105"/>
        <label>1</label>
    </ligand>
</feature>
<dbReference type="InterPro" id="IPR011059">
    <property type="entry name" value="Metal-dep_hydrolase_composite"/>
</dbReference>
<name>A9F1Y4_SORC5</name>
<evidence type="ECO:0000313" key="9">
    <source>
        <dbReference type="Proteomes" id="UP000002139"/>
    </source>
</evidence>
<keyword evidence="6" id="KW-0862">Zinc</keyword>
<dbReference type="GO" id="GO:0004038">
    <property type="term" value="F:allantoinase activity"/>
    <property type="evidence" value="ECO:0007669"/>
    <property type="project" value="TreeGrafter"/>
</dbReference>
<dbReference type="InterPro" id="IPR032466">
    <property type="entry name" value="Metal_Hydrolase"/>
</dbReference>
<dbReference type="RefSeq" id="WP_012236902.1">
    <property type="nucleotide sequence ID" value="NC_010162.1"/>
</dbReference>
<comment type="function">
    <text evidence="1 6">Catalyzes the reversible cyclization of carbamoyl aspartate to dihydroorotate.</text>
</comment>
<keyword evidence="4 6" id="KW-0378">Hydrolase</keyword>
<evidence type="ECO:0000259" key="7">
    <source>
        <dbReference type="Pfam" id="PF12890"/>
    </source>
</evidence>
<organism evidence="8 9">
    <name type="scientific">Sorangium cellulosum (strain So ce56)</name>
    <name type="common">Polyangium cellulosum (strain So ce56)</name>
    <dbReference type="NCBI Taxonomy" id="448385"/>
    <lineage>
        <taxon>Bacteria</taxon>
        <taxon>Pseudomonadati</taxon>
        <taxon>Myxococcota</taxon>
        <taxon>Polyangia</taxon>
        <taxon>Polyangiales</taxon>
        <taxon>Polyangiaceae</taxon>
        <taxon>Sorangium</taxon>
    </lineage>
</organism>
<dbReference type="PANTHER" id="PTHR43668">
    <property type="entry name" value="ALLANTOINASE"/>
    <property type="match status" value="1"/>
</dbReference>
<dbReference type="GO" id="GO:0006145">
    <property type="term" value="P:purine nucleobase catabolic process"/>
    <property type="evidence" value="ECO:0007669"/>
    <property type="project" value="TreeGrafter"/>
</dbReference>
<comment type="similarity">
    <text evidence="2 6">Belongs to the metallo-dependent hydrolases superfamily. DHOase family. Class I DHOase subfamily.</text>
</comment>
<feature type="binding site" evidence="6">
    <location>
        <position position="166"/>
    </location>
    <ligand>
        <name>Zn(2+)</name>
        <dbReference type="ChEBI" id="CHEBI:29105"/>
        <label>2</label>
    </ligand>
</feature>
<dbReference type="NCBIfam" id="TIGR00857">
    <property type="entry name" value="pyrC_multi"/>
    <property type="match status" value="1"/>
</dbReference>
<dbReference type="SUPFAM" id="SSF51338">
    <property type="entry name" value="Composite domain of metallo-dependent hydrolases"/>
    <property type="match status" value="1"/>
</dbReference>
<feature type="binding site" evidence="6">
    <location>
        <position position="292"/>
    </location>
    <ligand>
        <name>substrate</name>
    </ligand>
</feature>